<evidence type="ECO:0000313" key="2">
    <source>
        <dbReference type="EMBL" id="SHH20904.1"/>
    </source>
</evidence>
<keyword evidence="3" id="KW-1185">Reference proteome</keyword>
<keyword evidence="1" id="KW-0732">Signal</keyword>
<organism evidence="2 3">
    <name type="scientific">Chryseolinea serpens</name>
    <dbReference type="NCBI Taxonomy" id="947013"/>
    <lineage>
        <taxon>Bacteria</taxon>
        <taxon>Pseudomonadati</taxon>
        <taxon>Bacteroidota</taxon>
        <taxon>Cytophagia</taxon>
        <taxon>Cytophagales</taxon>
        <taxon>Fulvivirgaceae</taxon>
        <taxon>Chryseolinea</taxon>
    </lineage>
</organism>
<dbReference type="AlphaFoldDB" id="A0A1M5R3E5"/>
<feature type="signal peptide" evidence="1">
    <location>
        <begin position="1"/>
        <end position="20"/>
    </location>
</feature>
<sequence length="268" mass="30097">MKKRFIRYMLWVAVAASLMKCDSGNTPTPQQPQPPQPPAGQCRITSITINYSSSPTITQFTYNENGLLREIVRDNGKSVITYRTGLPYVLEVFPLSGGDWLAHYEVTLYSNGTLKDITSQSNYPGAKPSSTSFTKFSMTNTAIVGTETVIEANLFSWDINGDMMRFVGEDESADPKKGEYYTYYTDHEYAPKNVDAFTRYLSTYQGYDYIRLFGAPAYDTPHLVKEQKSESNTSTFEYAFDDDGKITKITITSEIGAKAIVTPVYDCK</sequence>
<evidence type="ECO:0000313" key="3">
    <source>
        <dbReference type="Proteomes" id="UP000184212"/>
    </source>
</evidence>
<dbReference type="STRING" id="947013.SAMN04488109_3173"/>
<gene>
    <name evidence="2" type="ORF">SAMN04488109_3173</name>
</gene>
<dbReference type="EMBL" id="FQWQ01000002">
    <property type="protein sequence ID" value="SHH20904.1"/>
    <property type="molecule type" value="Genomic_DNA"/>
</dbReference>
<reference evidence="2 3" key="1">
    <citation type="submission" date="2016-11" db="EMBL/GenBank/DDBJ databases">
        <authorList>
            <person name="Jaros S."/>
            <person name="Januszkiewicz K."/>
            <person name="Wedrychowicz H."/>
        </authorList>
    </citation>
    <scope>NUCLEOTIDE SEQUENCE [LARGE SCALE GENOMIC DNA]</scope>
    <source>
        <strain evidence="2 3">DSM 24574</strain>
    </source>
</reference>
<feature type="chain" id="PRO_5012928929" evidence="1">
    <location>
        <begin position="21"/>
        <end position="268"/>
    </location>
</feature>
<protein>
    <submittedName>
        <fullName evidence="2">YD repeat-containing protein</fullName>
    </submittedName>
</protein>
<proteinExistence type="predicted"/>
<name>A0A1M5R3E5_9BACT</name>
<accession>A0A1M5R3E5</accession>
<evidence type="ECO:0000256" key="1">
    <source>
        <dbReference type="SAM" id="SignalP"/>
    </source>
</evidence>
<dbReference type="Proteomes" id="UP000184212">
    <property type="component" value="Unassembled WGS sequence"/>
</dbReference>
<dbReference type="RefSeq" id="WP_143164949.1">
    <property type="nucleotide sequence ID" value="NZ_FQWQ01000002.1"/>
</dbReference>